<dbReference type="RefSeq" id="WP_081981834.1">
    <property type="nucleotide sequence ID" value="NZ_CAXOMJ010000029.1"/>
</dbReference>
<sequence length="237" mass="25925">MPFKAYAFRSIRIFRKADMDRRYIFFNTGIGFWSLALVTSFSSFNWTGIFGLLAAGSFLLYALQWKVSKMFKKPVKPVDTETVQTMAPVEKTLPQPEEKISNTVIAREVCFEGNITAVGQVYVYGEVKGNITASEGIVKVMRNGLVHGDINCHELLADGNIQGECKAESIEIGEHAHVRGTLNYATLSVKKGGLFVGNAETTRAPERAANVIGIAPAPAISDKELPPTQKKSKASHA</sequence>
<dbReference type="EMBL" id="CP026378">
    <property type="protein sequence ID" value="AUY24163.1"/>
    <property type="molecule type" value="Genomic_DNA"/>
</dbReference>
<dbReference type="PANTHER" id="PTHR35024:SF4">
    <property type="entry name" value="POLYMER-FORMING CYTOSKELETAL PROTEIN"/>
    <property type="match status" value="1"/>
</dbReference>
<organism evidence="3 4">
    <name type="scientific">Mixta calida</name>
    <dbReference type="NCBI Taxonomy" id="665913"/>
    <lineage>
        <taxon>Bacteria</taxon>
        <taxon>Pseudomonadati</taxon>
        <taxon>Pseudomonadota</taxon>
        <taxon>Gammaproteobacteria</taxon>
        <taxon>Enterobacterales</taxon>
        <taxon>Erwiniaceae</taxon>
        <taxon>Mixta</taxon>
    </lineage>
</organism>
<feature type="transmembrane region" description="Helical" evidence="2">
    <location>
        <begin position="21"/>
        <end position="38"/>
    </location>
</feature>
<evidence type="ECO:0000313" key="4">
    <source>
        <dbReference type="Proteomes" id="UP000237673"/>
    </source>
</evidence>
<gene>
    <name evidence="3" type="ORF">C2E16_04045</name>
</gene>
<name>A0ABN5H7I1_9GAMM</name>
<dbReference type="InterPro" id="IPR007607">
    <property type="entry name" value="BacA/B"/>
</dbReference>
<accession>A0ABN5H7I1</accession>
<dbReference type="PANTHER" id="PTHR35024">
    <property type="entry name" value="HYPOTHETICAL CYTOSOLIC PROTEIN"/>
    <property type="match status" value="1"/>
</dbReference>
<keyword evidence="4" id="KW-1185">Reference proteome</keyword>
<feature type="transmembrane region" description="Helical" evidence="2">
    <location>
        <begin position="44"/>
        <end position="63"/>
    </location>
</feature>
<evidence type="ECO:0000256" key="2">
    <source>
        <dbReference type="SAM" id="Phobius"/>
    </source>
</evidence>
<reference evidence="3 4" key="1">
    <citation type="submission" date="2018-01" db="EMBL/GenBank/DDBJ databases">
        <title>Complete and assembled Genome of Pantoea calida DSM22759T.</title>
        <authorList>
            <person name="Stevens M.J.A."/>
            <person name="Zurfluh K."/>
            <person name="Stephan R."/>
        </authorList>
    </citation>
    <scope>NUCLEOTIDE SEQUENCE [LARGE SCALE GENOMIC DNA]</scope>
    <source>
        <strain evidence="3 4">DSM 22759</strain>
    </source>
</reference>
<keyword evidence="2" id="KW-1133">Transmembrane helix</keyword>
<keyword evidence="2" id="KW-0472">Membrane</keyword>
<evidence type="ECO:0000256" key="1">
    <source>
        <dbReference type="ARBA" id="ARBA00044755"/>
    </source>
</evidence>
<comment type="similarity">
    <text evidence="1">Belongs to the bactofilin family.</text>
</comment>
<keyword evidence="2" id="KW-0812">Transmembrane</keyword>
<evidence type="ECO:0000313" key="3">
    <source>
        <dbReference type="EMBL" id="AUY24163.1"/>
    </source>
</evidence>
<protein>
    <submittedName>
        <fullName evidence="3">Ccm protein</fullName>
    </submittedName>
</protein>
<proteinExistence type="inferred from homology"/>
<dbReference type="Pfam" id="PF04519">
    <property type="entry name" value="Bactofilin"/>
    <property type="match status" value="1"/>
</dbReference>
<dbReference type="Proteomes" id="UP000237673">
    <property type="component" value="Chromosome"/>
</dbReference>